<organism evidence="1 2">
    <name type="scientific">Eleutherodactylus coqui</name>
    <name type="common">Puerto Rican coqui</name>
    <dbReference type="NCBI Taxonomy" id="57060"/>
    <lineage>
        <taxon>Eukaryota</taxon>
        <taxon>Metazoa</taxon>
        <taxon>Chordata</taxon>
        <taxon>Craniata</taxon>
        <taxon>Vertebrata</taxon>
        <taxon>Euteleostomi</taxon>
        <taxon>Amphibia</taxon>
        <taxon>Batrachia</taxon>
        <taxon>Anura</taxon>
        <taxon>Neobatrachia</taxon>
        <taxon>Hyloidea</taxon>
        <taxon>Eleutherodactylidae</taxon>
        <taxon>Eleutherodactylinae</taxon>
        <taxon>Eleutherodactylus</taxon>
        <taxon>Eleutherodactylus</taxon>
    </lineage>
</organism>
<dbReference type="EMBL" id="WNTK01007369">
    <property type="protein sequence ID" value="KAG9463280.1"/>
    <property type="molecule type" value="Genomic_DNA"/>
</dbReference>
<sequence>MFSSYVACIKVRFLMTLPCKSRDQPFLCTRYPYTTLSNCATMFVLISLGGSCRRYVVAHCGSSPGVPLCSGHSCSGRYI</sequence>
<comment type="caution">
    <text evidence="1">The sequence shown here is derived from an EMBL/GenBank/DDBJ whole genome shotgun (WGS) entry which is preliminary data.</text>
</comment>
<proteinExistence type="predicted"/>
<reference evidence="1" key="1">
    <citation type="thesis" date="2020" institute="ProQuest LLC" country="789 East Eisenhower Parkway, Ann Arbor, MI, USA">
        <title>Comparative Genomics and Chromosome Evolution.</title>
        <authorList>
            <person name="Mudd A.B."/>
        </authorList>
    </citation>
    <scope>NUCLEOTIDE SEQUENCE</scope>
    <source>
        <strain evidence="1">HN-11 Male</strain>
        <tissue evidence="1">Kidney and liver</tissue>
    </source>
</reference>
<dbReference type="AlphaFoldDB" id="A0A8J6BGR2"/>
<name>A0A8J6BGR2_ELECQ</name>
<protein>
    <submittedName>
        <fullName evidence="1">Uncharacterized protein</fullName>
    </submittedName>
</protein>
<evidence type="ECO:0000313" key="1">
    <source>
        <dbReference type="EMBL" id="KAG9463280.1"/>
    </source>
</evidence>
<accession>A0A8J6BGR2</accession>
<keyword evidence="2" id="KW-1185">Reference proteome</keyword>
<gene>
    <name evidence="1" type="ORF">GDO78_022057</name>
</gene>
<dbReference type="Proteomes" id="UP000770717">
    <property type="component" value="Unassembled WGS sequence"/>
</dbReference>
<evidence type="ECO:0000313" key="2">
    <source>
        <dbReference type="Proteomes" id="UP000770717"/>
    </source>
</evidence>